<feature type="non-terminal residue" evidence="2">
    <location>
        <position position="58"/>
    </location>
</feature>
<proteinExistence type="predicted"/>
<feature type="region of interest" description="Disordered" evidence="1">
    <location>
        <begin position="1"/>
        <end position="46"/>
    </location>
</feature>
<evidence type="ECO:0000256" key="1">
    <source>
        <dbReference type="SAM" id="MobiDB-lite"/>
    </source>
</evidence>
<reference evidence="2 3" key="1">
    <citation type="journal article" date="2012" name="Genome Biol.">
        <title>Genome and low-iron response of an oceanic diatom adapted to chronic iron limitation.</title>
        <authorList>
            <person name="Lommer M."/>
            <person name="Specht M."/>
            <person name="Roy A.S."/>
            <person name="Kraemer L."/>
            <person name="Andreson R."/>
            <person name="Gutowska M.A."/>
            <person name="Wolf J."/>
            <person name="Bergner S.V."/>
            <person name="Schilhabel M.B."/>
            <person name="Klostermeier U.C."/>
            <person name="Beiko R.G."/>
            <person name="Rosenstiel P."/>
            <person name="Hippler M."/>
            <person name="Laroche J."/>
        </authorList>
    </citation>
    <scope>NUCLEOTIDE SEQUENCE [LARGE SCALE GENOMIC DNA]</scope>
    <source>
        <strain evidence="2 3">CCMP1005</strain>
    </source>
</reference>
<accession>K0RKT5</accession>
<protein>
    <submittedName>
        <fullName evidence="2">Uncharacterized protein</fullName>
    </submittedName>
</protein>
<organism evidence="2 3">
    <name type="scientific">Thalassiosira oceanica</name>
    <name type="common">Marine diatom</name>
    <dbReference type="NCBI Taxonomy" id="159749"/>
    <lineage>
        <taxon>Eukaryota</taxon>
        <taxon>Sar</taxon>
        <taxon>Stramenopiles</taxon>
        <taxon>Ochrophyta</taxon>
        <taxon>Bacillariophyta</taxon>
        <taxon>Coscinodiscophyceae</taxon>
        <taxon>Thalassiosirophycidae</taxon>
        <taxon>Thalassiosirales</taxon>
        <taxon>Thalassiosiraceae</taxon>
        <taxon>Thalassiosira</taxon>
    </lineage>
</organism>
<feature type="compositionally biased region" description="Low complexity" evidence="1">
    <location>
        <begin position="25"/>
        <end position="46"/>
    </location>
</feature>
<comment type="caution">
    <text evidence="2">The sequence shown here is derived from an EMBL/GenBank/DDBJ whole genome shotgun (WGS) entry which is preliminary data.</text>
</comment>
<keyword evidence="3" id="KW-1185">Reference proteome</keyword>
<gene>
    <name evidence="2" type="ORF">THAOC_26685</name>
</gene>
<evidence type="ECO:0000313" key="2">
    <source>
        <dbReference type="EMBL" id="EJK53800.1"/>
    </source>
</evidence>
<name>K0RKT5_THAOC</name>
<sequence>MPDHASRGAAGGTDAPGARKRFRRAASSSAVSSDDGPSPADADPSLAAAVHLEENFAR</sequence>
<evidence type="ECO:0000313" key="3">
    <source>
        <dbReference type="Proteomes" id="UP000266841"/>
    </source>
</evidence>
<dbReference type="EMBL" id="AGNL01036984">
    <property type="protein sequence ID" value="EJK53800.1"/>
    <property type="molecule type" value="Genomic_DNA"/>
</dbReference>
<dbReference type="Proteomes" id="UP000266841">
    <property type="component" value="Unassembled WGS sequence"/>
</dbReference>
<dbReference type="AlphaFoldDB" id="K0RKT5"/>